<keyword evidence="5" id="KW-0812">Transmembrane</keyword>
<evidence type="ECO:0000256" key="3">
    <source>
        <dbReference type="ARBA" id="ARBA00022676"/>
    </source>
</evidence>
<dbReference type="Proteomes" id="UP000228934">
    <property type="component" value="Unassembled WGS sequence"/>
</dbReference>
<keyword evidence="9" id="KW-0472">Membrane</keyword>
<dbReference type="EMBL" id="KV923386">
    <property type="protein sequence ID" value="PIO40250.1"/>
    <property type="molecule type" value="Genomic_DNA"/>
</dbReference>
<keyword evidence="6" id="KW-0735">Signal-anchor</keyword>
<evidence type="ECO:0000256" key="9">
    <source>
        <dbReference type="ARBA" id="ARBA00023136"/>
    </source>
</evidence>
<dbReference type="PANTHER" id="PTHR11214">
    <property type="entry name" value="BETA-1,3-N-ACETYLGLUCOSAMINYLTRANSFERASE"/>
    <property type="match status" value="1"/>
</dbReference>
<comment type="similarity">
    <text evidence="2 10">Belongs to the glycosyltransferase 31 family.</text>
</comment>
<evidence type="ECO:0000256" key="7">
    <source>
        <dbReference type="ARBA" id="ARBA00022989"/>
    </source>
</evidence>
<protein>
    <recommendedName>
        <fullName evidence="10">Hexosyltransferase</fullName>
        <ecNumber evidence="10">2.4.1.-</ecNumber>
    </recommendedName>
</protein>
<evidence type="ECO:0000256" key="4">
    <source>
        <dbReference type="ARBA" id="ARBA00022679"/>
    </source>
</evidence>
<dbReference type="PANTHER" id="PTHR11214:SF151">
    <property type="entry name" value="HEXOSYLTRANSFERASE"/>
    <property type="match status" value="1"/>
</dbReference>
<evidence type="ECO:0000256" key="1">
    <source>
        <dbReference type="ARBA" id="ARBA00004323"/>
    </source>
</evidence>
<evidence type="ECO:0000256" key="8">
    <source>
        <dbReference type="ARBA" id="ARBA00023034"/>
    </source>
</evidence>
<sequence length="213" mass="24630">MFLNVDYLVRQLLRPELPVRATYFTGHIWKNAGQLRASYVVKIDDDMFLNVDYLVRQLLRPELPVHATYFTGHIWKNAGQLRVYPNDTYPPYCSGPGYVFSADMAKKIYDIAQVIRVIPMEDAFMGICLYELHIAPTASPCGIFNGHRINYNRCQFNKLITVHHYGITELRTSMRVLDFIVSCMHTNFGSLDSTQLLGFPLYKDLKKLKRPCL</sequence>
<dbReference type="GO" id="GO:0000139">
    <property type="term" value="C:Golgi membrane"/>
    <property type="evidence" value="ECO:0007669"/>
    <property type="project" value="UniProtKB-SubCell"/>
</dbReference>
<dbReference type="GO" id="GO:0008499">
    <property type="term" value="F:N-acetyl-beta-D-glucosaminide beta-(1,3)-galactosyltransferase activity"/>
    <property type="evidence" value="ECO:0007669"/>
    <property type="project" value="TreeGrafter"/>
</dbReference>
<evidence type="ECO:0000313" key="12">
    <source>
        <dbReference type="Proteomes" id="UP000228934"/>
    </source>
</evidence>
<evidence type="ECO:0000256" key="10">
    <source>
        <dbReference type="RuleBase" id="RU363063"/>
    </source>
</evidence>
<evidence type="ECO:0000256" key="5">
    <source>
        <dbReference type="ARBA" id="ARBA00022692"/>
    </source>
</evidence>
<dbReference type="GO" id="GO:0006493">
    <property type="term" value="P:protein O-linked glycosylation"/>
    <property type="evidence" value="ECO:0007669"/>
    <property type="project" value="TreeGrafter"/>
</dbReference>
<keyword evidence="12" id="KW-1185">Reference proteome</keyword>
<keyword evidence="4" id="KW-0808">Transferase</keyword>
<evidence type="ECO:0000313" key="11">
    <source>
        <dbReference type="EMBL" id="PIO40250.1"/>
    </source>
</evidence>
<dbReference type="Gene3D" id="3.90.550.50">
    <property type="match status" value="1"/>
</dbReference>
<dbReference type="Pfam" id="PF01762">
    <property type="entry name" value="Galactosyl_T"/>
    <property type="match status" value="1"/>
</dbReference>
<name>A0A2G9SJC0_AQUCT</name>
<dbReference type="InterPro" id="IPR002659">
    <property type="entry name" value="Glyco_trans_31"/>
</dbReference>
<dbReference type="EC" id="2.4.1.-" evidence="10"/>
<accession>A0A2G9SJC0</accession>
<reference evidence="12" key="1">
    <citation type="journal article" date="2017" name="Nat. Commun.">
        <title>The North American bullfrog draft genome provides insight into hormonal regulation of long noncoding RNA.</title>
        <authorList>
            <person name="Hammond S.A."/>
            <person name="Warren R.L."/>
            <person name="Vandervalk B.P."/>
            <person name="Kucuk E."/>
            <person name="Khan H."/>
            <person name="Gibb E.A."/>
            <person name="Pandoh P."/>
            <person name="Kirk H."/>
            <person name="Zhao Y."/>
            <person name="Jones M."/>
            <person name="Mungall A.J."/>
            <person name="Coope R."/>
            <person name="Pleasance S."/>
            <person name="Moore R.A."/>
            <person name="Holt R.A."/>
            <person name="Round J.M."/>
            <person name="Ohora S."/>
            <person name="Walle B.V."/>
            <person name="Veldhoen N."/>
            <person name="Helbing C.C."/>
            <person name="Birol I."/>
        </authorList>
    </citation>
    <scope>NUCLEOTIDE SEQUENCE [LARGE SCALE GENOMIC DNA]</scope>
</reference>
<comment type="subcellular location">
    <subcellularLocation>
        <location evidence="1 10">Golgi apparatus membrane</location>
        <topology evidence="1 10">Single-pass type II membrane protein</topology>
    </subcellularLocation>
</comment>
<proteinExistence type="inferred from homology"/>
<keyword evidence="7" id="KW-1133">Transmembrane helix</keyword>
<dbReference type="AlphaFoldDB" id="A0A2G9SJC0"/>
<evidence type="ECO:0000256" key="6">
    <source>
        <dbReference type="ARBA" id="ARBA00022968"/>
    </source>
</evidence>
<dbReference type="OrthoDB" id="5957813at2759"/>
<keyword evidence="3 10" id="KW-0328">Glycosyltransferase</keyword>
<evidence type="ECO:0000256" key="2">
    <source>
        <dbReference type="ARBA" id="ARBA00008661"/>
    </source>
</evidence>
<keyword evidence="8 10" id="KW-0333">Golgi apparatus</keyword>
<gene>
    <name evidence="11" type="ORF">AB205_0106420</name>
</gene>
<organism evidence="11 12">
    <name type="scientific">Aquarana catesbeiana</name>
    <name type="common">American bullfrog</name>
    <name type="synonym">Rana catesbeiana</name>
    <dbReference type="NCBI Taxonomy" id="8400"/>
    <lineage>
        <taxon>Eukaryota</taxon>
        <taxon>Metazoa</taxon>
        <taxon>Chordata</taxon>
        <taxon>Craniata</taxon>
        <taxon>Vertebrata</taxon>
        <taxon>Euteleostomi</taxon>
        <taxon>Amphibia</taxon>
        <taxon>Batrachia</taxon>
        <taxon>Anura</taxon>
        <taxon>Neobatrachia</taxon>
        <taxon>Ranoidea</taxon>
        <taxon>Ranidae</taxon>
        <taxon>Aquarana</taxon>
    </lineage>
</organism>